<proteinExistence type="predicted"/>
<protein>
    <submittedName>
        <fullName evidence="1">Uncharacterized protein</fullName>
    </submittedName>
</protein>
<organism evidence="1 2">
    <name type="scientific">Faecalimonas umbilicata</name>
    <dbReference type="NCBI Taxonomy" id="1912855"/>
    <lineage>
        <taxon>Bacteria</taxon>
        <taxon>Bacillati</taxon>
        <taxon>Bacillota</taxon>
        <taxon>Clostridia</taxon>
        <taxon>Lachnospirales</taxon>
        <taxon>Lachnospiraceae</taxon>
        <taxon>Faecalimonas</taxon>
    </lineage>
</organism>
<accession>A0A4R3JIV7</accession>
<evidence type="ECO:0000313" key="1">
    <source>
        <dbReference type="EMBL" id="TCS66150.1"/>
    </source>
</evidence>
<dbReference type="AlphaFoldDB" id="A0A4R3JIV7"/>
<dbReference type="EMBL" id="SLZV01000019">
    <property type="protein sequence ID" value="TCS66150.1"/>
    <property type="molecule type" value="Genomic_DNA"/>
</dbReference>
<comment type="caution">
    <text evidence="1">The sequence shown here is derived from an EMBL/GenBank/DDBJ whole genome shotgun (WGS) entry which is preliminary data.</text>
</comment>
<name>A0A4R3JIV7_9FIRM</name>
<sequence length="170" mass="20066">MSNSNYQSEHGRILRKFIIMAKKTNRKGSYSASKKTVSSESHSTDGKKVVWCFDMIDRSGKFAFDLEREEFQHKEFMQKMVDYSSMTWSEVKRQTHDNGKSKHHFLSEDSLSKEALERMQSRQLGEYSDSIFSFALQNKLRIVGIREDEHFHVLWYDPEHEICPSKKKNT</sequence>
<gene>
    <name evidence="1" type="ORF">EDD74_11948</name>
</gene>
<dbReference type="Proteomes" id="UP000294613">
    <property type="component" value="Unassembled WGS sequence"/>
</dbReference>
<reference evidence="1 2" key="1">
    <citation type="submission" date="2019-03" db="EMBL/GenBank/DDBJ databases">
        <title>Genomic Encyclopedia of Type Strains, Phase IV (KMG-IV): sequencing the most valuable type-strain genomes for metagenomic binning, comparative biology and taxonomic classification.</title>
        <authorList>
            <person name="Goeker M."/>
        </authorList>
    </citation>
    <scope>NUCLEOTIDE SEQUENCE [LARGE SCALE GENOMIC DNA]</scope>
    <source>
        <strain evidence="1 2">DSM 103426</strain>
    </source>
</reference>
<evidence type="ECO:0000313" key="2">
    <source>
        <dbReference type="Proteomes" id="UP000294613"/>
    </source>
</evidence>